<gene>
    <name evidence="3" type="primary">rebM_1</name>
    <name evidence="3" type="ORF">GAK31_00973</name>
</gene>
<sequence length="238" mass="25136">MVNSGPAAATSDCPCNTDEMTLLDAPKLAAQLRHPHGEAALAVAESMNRSNGALNQAAIALLATAPGEHVLEIGPGNAAFAGQLLRAPGSRYLGIEVSQAMVQAGNARLAADGLRDRASVQHGDVHALDLPDASVDAALAVNLLYFWPQLSPPLCELARVLRPGGRLCLAFGDAAFMRTLPFTAHGFHLYSLGEVEPALRNNGFSVCGWRAHREHGTSNDGRTLDKHFHLLLARRSAG</sequence>
<feature type="domain" description="Methyltransferase type 11" evidence="2">
    <location>
        <begin position="71"/>
        <end position="168"/>
    </location>
</feature>
<dbReference type="PANTHER" id="PTHR44068:SF1">
    <property type="entry name" value="HYPOTHETICAL LOC100005854"/>
    <property type="match status" value="1"/>
</dbReference>
<dbReference type="InterPro" id="IPR013216">
    <property type="entry name" value="Methyltransf_11"/>
</dbReference>
<keyword evidence="1 3" id="KW-0808">Transferase</keyword>
<keyword evidence="3" id="KW-0489">Methyltransferase</keyword>
<protein>
    <submittedName>
        <fullName evidence="3">Demethylrebeccamycin-D-glucose O-methyltransferase</fullName>
    </submittedName>
</protein>
<comment type="caution">
    <text evidence="3">The sequence shown here is derived from an EMBL/GenBank/DDBJ whole genome shotgun (WGS) entry which is preliminary data.</text>
</comment>
<dbReference type="InterPro" id="IPR029063">
    <property type="entry name" value="SAM-dependent_MTases_sf"/>
</dbReference>
<dbReference type="SUPFAM" id="SSF53335">
    <property type="entry name" value="S-adenosyl-L-methionine-dependent methyltransferases"/>
    <property type="match status" value="1"/>
</dbReference>
<dbReference type="GO" id="GO:0032259">
    <property type="term" value="P:methylation"/>
    <property type="evidence" value="ECO:0007669"/>
    <property type="project" value="UniProtKB-KW"/>
</dbReference>
<dbReference type="GO" id="GO:0016126">
    <property type="term" value="P:sterol biosynthetic process"/>
    <property type="evidence" value="ECO:0007669"/>
    <property type="project" value="TreeGrafter"/>
</dbReference>
<organism evidence="3 4">
    <name type="scientific">Stenotrophomonas maltophilia</name>
    <name type="common">Pseudomonas maltophilia</name>
    <name type="synonym">Xanthomonas maltophilia</name>
    <dbReference type="NCBI Taxonomy" id="40324"/>
    <lineage>
        <taxon>Bacteria</taxon>
        <taxon>Pseudomonadati</taxon>
        <taxon>Pseudomonadota</taxon>
        <taxon>Gammaproteobacteria</taxon>
        <taxon>Lysobacterales</taxon>
        <taxon>Lysobacteraceae</taxon>
        <taxon>Stenotrophomonas</taxon>
        <taxon>Stenotrophomonas maltophilia group</taxon>
    </lineage>
</organism>
<dbReference type="PANTHER" id="PTHR44068">
    <property type="entry name" value="ZGC:194242"/>
    <property type="match status" value="1"/>
</dbReference>
<dbReference type="Gene3D" id="3.40.50.150">
    <property type="entry name" value="Vaccinia Virus protein VP39"/>
    <property type="match status" value="1"/>
</dbReference>
<dbReference type="Proteomes" id="UP000487117">
    <property type="component" value="Unassembled WGS sequence"/>
</dbReference>
<evidence type="ECO:0000313" key="4">
    <source>
        <dbReference type="Proteomes" id="UP000487117"/>
    </source>
</evidence>
<dbReference type="Pfam" id="PF08241">
    <property type="entry name" value="Methyltransf_11"/>
    <property type="match status" value="1"/>
</dbReference>
<evidence type="ECO:0000259" key="2">
    <source>
        <dbReference type="Pfam" id="PF08241"/>
    </source>
</evidence>
<accession>A0A7V8FGT3</accession>
<evidence type="ECO:0000256" key="1">
    <source>
        <dbReference type="ARBA" id="ARBA00022679"/>
    </source>
</evidence>
<dbReference type="AlphaFoldDB" id="A0A7V8FGT3"/>
<dbReference type="EMBL" id="WNDS01000002">
    <property type="protein sequence ID" value="KAF1015499.1"/>
    <property type="molecule type" value="Genomic_DNA"/>
</dbReference>
<dbReference type="InterPro" id="IPR050447">
    <property type="entry name" value="Erg6_SMT_methyltransf"/>
</dbReference>
<name>A0A7V8FGT3_STEMA</name>
<reference evidence="4" key="1">
    <citation type="journal article" date="2020" name="MBio">
        <title>Horizontal gene transfer to a defensive symbiont with a reduced genome amongst a multipartite beetle microbiome.</title>
        <authorList>
            <person name="Waterworth S.C."/>
            <person name="Florez L.V."/>
            <person name="Rees E.R."/>
            <person name="Hertweck C."/>
            <person name="Kaltenpoth M."/>
            <person name="Kwan J.C."/>
        </authorList>
    </citation>
    <scope>NUCLEOTIDE SEQUENCE [LARGE SCALE GENOMIC DNA]</scope>
</reference>
<dbReference type="CDD" id="cd02440">
    <property type="entry name" value="AdoMet_MTases"/>
    <property type="match status" value="1"/>
</dbReference>
<evidence type="ECO:0000313" key="3">
    <source>
        <dbReference type="EMBL" id="KAF1015499.1"/>
    </source>
</evidence>
<proteinExistence type="predicted"/>
<dbReference type="GO" id="GO:0003838">
    <property type="term" value="F:sterol 24-C-methyltransferase activity"/>
    <property type="evidence" value="ECO:0007669"/>
    <property type="project" value="TreeGrafter"/>
</dbReference>